<dbReference type="RefSeq" id="WP_192746947.1">
    <property type="nucleotide sequence ID" value="NZ_JADBEJ010000006.1"/>
</dbReference>
<keyword evidence="1" id="KW-0378">Hydrolase</keyword>
<evidence type="ECO:0000313" key="4">
    <source>
        <dbReference type="Proteomes" id="UP000656548"/>
    </source>
</evidence>
<dbReference type="Pfam" id="PF00857">
    <property type="entry name" value="Isochorismatase"/>
    <property type="match status" value="1"/>
</dbReference>
<sequence length="185" mass="20015">MNNGNSVLLVVDMQAGFVSSKSAPVVPHVVDLVDRWEALGRDVVFTRFINRPGSQFERLIHWSRFMPGAEEVEIIDELAPHAARAAAVVDKVGQYSPFTTEFTRLVNVHGWSQMVICGIATESCVMKSACDAFEQGYTPWVVTDACASHAGADKHEAGLLVIKRFIGRGQLVDAASVIDGSAQAA</sequence>
<evidence type="ECO:0000313" key="3">
    <source>
        <dbReference type="EMBL" id="MBE1580380.1"/>
    </source>
</evidence>
<dbReference type="PANTHER" id="PTHR43540">
    <property type="entry name" value="PEROXYUREIDOACRYLATE/UREIDOACRYLATE AMIDOHYDROLASE-RELATED"/>
    <property type="match status" value="1"/>
</dbReference>
<feature type="domain" description="Isochorismatase-like" evidence="2">
    <location>
        <begin position="6"/>
        <end position="163"/>
    </location>
</feature>
<dbReference type="InterPro" id="IPR036380">
    <property type="entry name" value="Isochorismatase-like_sf"/>
</dbReference>
<accession>A0ABR9LIS4</accession>
<dbReference type="EMBL" id="JADBEJ010000006">
    <property type="protein sequence ID" value="MBE1580380.1"/>
    <property type="molecule type" value="Genomic_DNA"/>
</dbReference>
<dbReference type="CDD" id="cd00431">
    <property type="entry name" value="cysteine_hydrolases"/>
    <property type="match status" value="1"/>
</dbReference>
<comment type="caution">
    <text evidence="3">The sequence shown here is derived from an EMBL/GenBank/DDBJ whole genome shotgun (WGS) entry which is preliminary data.</text>
</comment>
<proteinExistence type="predicted"/>
<protein>
    <submittedName>
        <fullName evidence="3">Nicotinamidase-related amidase</fullName>
    </submittedName>
</protein>
<keyword evidence="4" id="KW-1185">Reference proteome</keyword>
<reference evidence="3 4" key="1">
    <citation type="submission" date="2020-10" db="EMBL/GenBank/DDBJ databases">
        <title>Sequencing the genomes of 1000 actinobacteria strains.</title>
        <authorList>
            <person name="Klenk H.-P."/>
        </authorList>
    </citation>
    <scope>NUCLEOTIDE SEQUENCE [LARGE SCALE GENOMIC DNA]</scope>
    <source>
        <strain evidence="3 4">DSM 46661</strain>
    </source>
</reference>
<organism evidence="3 4">
    <name type="scientific">Amycolatopsis roodepoortensis</name>
    <dbReference type="NCBI Taxonomy" id="700274"/>
    <lineage>
        <taxon>Bacteria</taxon>
        <taxon>Bacillati</taxon>
        <taxon>Actinomycetota</taxon>
        <taxon>Actinomycetes</taxon>
        <taxon>Pseudonocardiales</taxon>
        <taxon>Pseudonocardiaceae</taxon>
        <taxon>Amycolatopsis</taxon>
    </lineage>
</organism>
<dbReference type="Gene3D" id="3.40.50.850">
    <property type="entry name" value="Isochorismatase-like"/>
    <property type="match status" value="1"/>
</dbReference>
<gene>
    <name evidence="3" type="ORF">H4W30_007461</name>
</gene>
<evidence type="ECO:0000256" key="1">
    <source>
        <dbReference type="ARBA" id="ARBA00022801"/>
    </source>
</evidence>
<dbReference type="PANTHER" id="PTHR43540:SF6">
    <property type="entry name" value="ISOCHORISMATASE-LIKE DOMAIN-CONTAINING PROTEIN"/>
    <property type="match status" value="1"/>
</dbReference>
<evidence type="ECO:0000259" key="2">
    <source>
        <dbReference type="Pfam" id="PF00857"/>
    </source>
</evidence>
<name>A0ABR9LIS4_9PSEU</name>
<dbReference type="InterPro" id="IPR050272">
    <property type="entry name" value="Isochorismatase-like_hydrls"/>
</dbReference>
<dbReference type="Proteomes" id="UP000656548">
    <property type="component" value="Unassembled WGS sequence"/>
</dbReference>
<dbReference type="InterPro" id="IPR000868">
    <property type="entry name" value="Isochorismatase-like_dom"/>
</dbReference>
<dbReference type="SUPFAM" id="SSF52499">
    <property type="entry name" value="Isochorismatase-like hydrolases"/>
    <property type="match status" value="1"/>
</dbReference>